<dbReference type="AlphaFoldDB" id="D6WS58"/>
<protein>
    <submittedName>
        <fullName evidence="2">Uncharacterized protein</fullName>
    </submittedName>
</protein>
<dbReference type="InParanoid" id="D6WS58"/>
<accession>D6WS58</accession>
<reference evidence="2 3" key="2">
    <citation type="journal article" date="2010" name="Nucleic Acids Res.">
        <title>BeetleBase in 2010: revisions to provide comprehensive genomic information for Tribolium castaneum.</title>
        <authorList>
            <person name="Kim H.S."/>
            <person name="Murphy T."/>
            <person name="Xia J."/>
            <person name="Caragea D."/>
            <person name="Park Y."/>
            <person name="Beeman R.W."/>
            <person name="Lorenzen M.D."/>
            <person name="Butcher S."/>
            <person name="Manak J.R."/>
            <person name="Brown S.J."/>
        </authorList>
    </citation>
    <scope>GENOME REANNOTATION</scope>
    <source>
        <strain evidence="2 3">Georgia GA2</strain>
    </source>
</reference>
<dbReference type="Proteomes" id="UP000007266">
    <property type="component" value="Linkage group 7"/>
</dbReference>
<feature type="region of interest" description="Disordered" evidence="1">
    <location>
        <begin position="1"/>
        <end position="49"/>
    </location>
</feature>
<dbReference type="EMBL" id="KQ971354">
    <property type="protein sequence ID" value="EFA07089.1"/>
    <property type="molecule type" value="Genomic_DNA"/>
</dbReference>
<evidence type="ECO:0000256" key="1">
    <source>
        <dbReference type="SAM" id="MobiDB-lite"/>
    </source>
</evidence>
<keyword evidence="3" id="KW-1185">Reference proteome</keyword>
<reference evidence="2 3" key="1">
    <citation type="journal article" date="2008" name="Nature">
        <title>The genome of the model beetle and pest Tribolium castaneum.</title>
        <authorList>
            <consortium name="Tribolium Genome Sequencing Consortium"/>
            <person name="Richards S."/>
            <person name="Gibbs R.A."/>
            <person name="Weinstock G.M."/>
            <person name="Brown S.J."/>
            <person name="Denell R."/>
            <person name="Beeman R.W."/>
            <person name="Gibbs R."/>
            <person name="Beeman R.W."/>
            <person name="Brown S.J."/>
            <person name="Bucher G."/>
            <person name="Friedrich M."/>
            <person name="Grimmelikhuijzen C.J."/>
            <person name="Klingler M."/>
            <person name="Lorenzen M."/>
            <person name="Richards S."/>
            <person name="Roth S."/>
            <person name="Schroder R."/>
            <person name="Tautz D."/>
            <person name="Zdobnov E.M."/>
            <person name="Muzny D."/>
            <person name="Gibbs R.A."/>
            <person name="Weinstock G.M."/>
            <person name="Attaway T."/>
            <person name="Bell S."/>
            <person name="Buhay C.J."/>
            <person name="Chandrabose M.N."/>
            <person name="Chavez D."/>
            <person name="Clerk-Blankenburg K.P."/>
            <person name="Cree A."/>
            <person name="Dao M."/>
            <person name="Davis C."/>
            <person name="Chacko J."/>
            <person name="Dinh H."/>
            <person name="Dugan-Rocha S."/>
            <person name="Fowler G."/>
            <person name="Garner T.T."/>
            <person name="Garnes J."/>
            <person name="Gnirke A."/>
            <person name="Hawes A."/>
            <person name="Hernandez J."/>
            <person name="Hines S."/>
            <person name="Holder M."/>
            <person name="Hume J."/>
            <person name="Jhangiani S.N."/>
            <person name="Joshi V."/>
            <person name="Khan Z.M."/>
            <person name="Jackson L."/>
            <person name="Kovar C."/>
            <person name="Kowis A."/>
            <person name="Lee S."/>
            <person name="Lewis L.R."/>
            <person name="Margolis J."/>
            <person name="Morgan M."/>
            <person name="Nazareth L.V."/>
            <person name="Nguyen N."/>
            <person name="Okwuonu G."/>
            <person name="Parker D."/>
            <person name="Richards S."/>
            <person name="Ruiz S.J."/>
            <person name="Santibanez J."/>
            <person name="Savard J."/>
            <person name="Scherer S.E."/>
            <person name="Schneider B."/>
            <person name="Sodergren E."/>
            <person name="Tautz D."/>
            <person name="Vattahil S."/>
            <person name="Villasana D."/>
            <person name="White C.S."/>
            <person name="Wright R."/>
            <person name="Park Y."/>
            <person name="Beeman R.W."/>
            <person name="Lord J."/>
            <person name="Oppert B."/>
            <person name="Lorenzen M."/>
            <person name="Brown S."/>
            <person name="Wang L."/>
            <person name="Savard J."/>
            <person name="Tautz D."/>
            <person name="Richards S."/>
            <person name="Weinstock G."/>
            <person name="Gibbs R.A."/>
            <person name="Liu Y."/>
            <person name="Worley K."/>
            <person name="Weinstock G."/>
            <person name="Elsik C.G."/>
            <person name="Reese J.T."/>
            <person name="Elhaik E."/>
            <person name="Landan G."/>
            <person name="Graur D."/>
            <person name="Arensburger P."/>
            <person name="Atkinson P."/>
            <person name="Beeman R.W."/>
            <person name="Beidler J."/>
            <person name="Brown S.J."/>
            <person name="Demuth J.P."/>
            <person name="Drury D.W."/>
            <person name="Du Y.Z."/>
            <person name="Fujiwara H."/>
            <person name="Lorenzen M."/>
            <person name="Maselli V."/>
            <person name="Osanai M."/>
            <person name="Park Y."/>
            <person name="Robertson H.M."/>
            <person name="Tu Z."/>
            <person name="Wang J.J."/>
            <person name="Wang S."/>
            <person name="Richards S."/>
            <person name="Song H."/>
            <person name="Zhang L."/>
            <person name="Sodergren E."/>
            <person name="Werner D."/>
            <person name="Stanke M."/>
            <person name="Morgenstern B."/>
            <person name="Solovyev V."/>
            <person name="Kosarev P."/>
            <person name="Brown G."/>
            <person name="Chen H.C."/>
            <person name="Ermolaeva O."/>
            <person name="Hlavina W."/>
            <person name="Kapustin Y."/>
            <person name="Kiryutin B."/>
            <person name="Kitts P."/>
            <person name="Maglott D."/>
            <person name="Pruitt K."/>
            <person name="Sapojnikov V."/>
            <person name="Souvorov A."/>
            <person name="Mackey A.J."/>
            <person name="Waterhouse R.M."/>
            <person name="Wyder S."/>
            <person name="Zdobnov E.M."/>
            <person name="Zdobnov E.M."/>
            <person name="Wyder S."/>
            <person name="Kriventseva E.V."/>
            <person name="Kadowaki T."/>
            <person name="Bork P."/>
            <person name="Aranda M."/>
            <person name="Bao R."/>
            <person name="Beermann A."/>
            <person name="Berns N."/>
            <person name="Bolognesi R."/>
            <person name="Bonneton F."/>
            <person name="Bopp D."/>
            <person name="Brown S.J."/>
            <person name="Bucher G."/>
            <person name="Butts T."/>
            <person name="Chaumot A."/>
            <person name="Denell R.E."/>
            <person name="Ferrier D.E."/>
            <person name="Friedrich M."/>
            <person name="Gordon C.M."/>
            <person name="Jindra M."/>
            <person name="Klingler M."/>
            <person name="Lan Q."/>
            <person name="Lattorff H.M."/>
            <person name="Laudet V."/>
            <person name="von Levetsow C."/>
            <person name="Liu Z."/>
            <person name="Lutz R."/>
            <person name="Lynch J.A."/>
            <person name="da Fonseca R.N."/>
            <person name="Posnien N."/>
            <person name="Reuter R."/>
            <person name="Roth S."/>
            <person name="Savard J."/>
            <person name="Schinko J.B."/>
            <person name="Schmitt C."/>
            <person name="Schoppmeier M."/>
            <person name="Schroder R."/>
            <person name="Shippy T.D."/>
            <person name="Simonnet F."/>
            <person name="Marques-Souza H."/>
            <person name="Tautz D."/>
            <person name="Tomoyasu Y."/>
            <person name="Trauner J."/>
            <person name="Van der Zee M."/>
            <person name="Vervoort M."/>
            <person name="Wittkopp N."/>
            <person name="Wimmer E.A."/>
            <person name="Yang X."/>
            <person name="Jones A.K."/>
            <person name="Sattelle D.B."/>
            <person name="Ebert P.R."/>
            <person name="Nelson D."/>
            <person name="Scott J.G."/>
            <person name="Beeman R.W."/>
            <person name="Muthukrishnan S."/>
            <person name="Kramer K.J."/>
            <person name="Arakane Y."/>
            <person name="Beeman R.W."/>
            <person name="Zhu Q."/>
            <person name="Hogenkamp D."/>
            <person name="Dixit R."/>
            <person name="Oppert B."/>
            <person name="Jiang H."/>
            <person name="Zou Z."/>
            <person name="Marshall J."/>
            <person name="Elpidina E."/>
            <person name="Vinokurov K."/>
            <person name="Oppert C."/>
            <person name="Zou Z."/>
            <person name="Evans J."/>
            <person name="Lu Z."/>
            <person name="Zhao P."/>
            <person name="Sumathipala N."/>
            <person name="Altincicek B."/>
            <person name="Vilcinskas A."/>
            <person name="Williams M."/>
            <person name="Hultmark D."/>
            <person name="Hetru C."/>
            <person name="Jiang H."/>
            <person name="Grimmelikhuijzen C.J."/>
            <person name="Hauser F."/>
            <person name="Cazzamali G."/>
            <person name="Williamson M."/>
            <person name="Park Y."/>
            <person name="Li B."/>
            <person name="Tanaka Y."/>
            <person name="Predel R."/>
            <person name="Neupert S."/>
            <person name="Schachtner J."/>
            <person name="Verleyen P."/>
            <person name="Raible F."/>
            <person name="Bork P."/>
            <person name="Friedrich M."/>
            <person name="Walden K.K."/>
            <person name="Robertson H.M."/>
            <person name="Angeli S."/>
            <person name="Foret S."/>
            <person name="Bucher G."/>
            <person name="Schuetz S."/>
            <person name="Maleszka R."/>
            <person name="Wimmer E.A."/>
            <person name="Beeman R.W."/>
            <person name="Lorenzen M."/>
            <person name="Tomoyasu Y."/>
            <person name="Miller S.C."/>
            <person name="Grossmann D."/>
            <person name="Bucher G."/>
        </authorList>
    </citation>
    <scope>NUCLEOTIDE SEQUENCE [LARGE SCALE GENOMIC DNA]</scope>
    <source>
        <strain evidence="2 3">Georgia GA2</strain>
    </source>
</reference>
<gene>
    <name evidence="2" type="primary">GLEAN_10078</name>
    <name evidence="2" type="ORF">TcasGA2_TC010078</name>
</gene>
<feature type="compositionally biased region" description="Polar residues" evidence="1">
    <location>
        <begin position="1"/>
        <end position="35"/>
    </location>
</feature>
<name>D6WS58_TRICA</name>
<sequence length="83" mass="9244">MSQLRNVKIQSVPSRLSTDNNPSSNRANQPCNWVNGTKARRDTFGKPTKTRIIFTPSREARTDNASYRSQTGSLMCNLTVLSA</sequence>
<proteinExistence type="predicted"/>
<organism evidence="2 3">
    <name type="scientific">Tribolium castaneum</name>
    <name type="common">Red flour beetle</name>
    <dbReference type="NCBI Taxonomy" id="7070"/>
    <lineage>
        <taxon>Eukaryota</taxon>
        <taxon>Metazoa</taxon>
        <taxon>Ecdysozoa</taxon>
        <taxon>Arthropoda</taxon>
        <taxon>Hexapoda</taxon>
        <taxon>Insecta</taxon>
        <taxon>Pterygota</taxon>
        <taxon>Neoptera</taxon>
        <taxon>Endopterygota</taxon>
        <taxon>Coleoptera</taxon>
        <taxon>Polyphaga</taxon>
        <taxon>Cucujiformia</taxon>
        <taxon>Tenebrionidae</taxon>
        <taxon>Tenebrionidae incertae sedis</taxon>
        <taxon>Tribolium</taxon>
    </lineage>
</organism>
<evidence type="ECO:0000313" key="3">
    <source>
        <dbReference type="Proteomes" id="UP000007266"/>
    </source>
</evidence>
<evidence type="ECO:0000313" key="2">
    <source>
        <dbReference type="EMBL" id="EFA07089.1"/>
    </source>
</evidence>
<dbReference type="HOGENOM" id="CLU_2545574_0_0_1"/>